<sequence>LDMIMKKASSPSISSRSERRKQGKQFRNIQSQDSSKRQVFANASRQQSFTAAYGTNTYEDNAAKIVDSLKANLNSIL</sequence>
<feature type="non-terminal residue" evidence="2">
    <location>
        <position position="77"/>
    </location>
</feature>
<protein>
    <submittedName>
        <fullName evidence="2">Uncharacterized protein</fullName>
    </submittedName>
</protein>
<gene>
    <name evidence="2" type="ORF">TSPGSL018_22998</name>
</gene>
<name>A0A061QW94_9CHLO</name>
<dbReference type="AlphaFoldDB" id="A0A061QW94"/>
<feature type="non-terminal residue" evidence="2">
    <location>
        <position position="1"/>
    </location>
</feature>
<proteinExistence type="predicted"/>
<feature type="region of interest" description="Disordered" evidence="1">
    <location>
        <begin position="1"/>
        <end position="41"/>
    </location>
</feature>
<dbReference type="EMBL" id="GBEZ01024415">
    <property type="protein sequence ID" value="JAC62576.1"/>
    <property type="molecule type" value="Transcribed_RNA"/>
</dbReference>
<reference evidence="2" key="1">
    <citation type="submission" date="2014-05" db="EMBL/GenBank/DDBJ databases">
        <title>The transcriptome of the halophilic microalga Tetraselmis sp. GSL018 isolated from the Great Salt Lake, Utah.</title>
        <authorList>
            <person name="Jinkerson R.E."/>
            <person name="D'Adamo S."/>
            <person name="Posewitz M.C."/>
        </authorList>
    </citation>
    <scope>NUCLEOTIDE SEQUENCE</scope>
    <source>
        <strain evidence="2">GSL018</strain>
    </source>
</reference>
<organism evidence="2">
    <name type="scientific">Tetraselmis sp. GSL018</name>
    <dbReference type="NCBI Taxonomy" id="582737"/>
    <lineage>
        <taxon>Eukaryota</taxon>
        <taxon>Viridiplantae</taxon>
        <taxon>Chlorophyta</taxon>
        <taxon>core chlorophytes</taxon>
        <taxon>Chlorodendrophyceae</taxon>
        <taxon>Chlorodendrales</taxon>
        <taxon>Chlorodendraceae</taxon>
        <taxon>Tetraselmis</taxon>
    </lineage>
</organism>
<evidence type="ECO:0000313" key="2">
    <source>
        <dbReference type="EMBL" id="JAC62576.1"/>
    </source>
</evidence>
<evidence type="ECO:0000256" key="1">
    <source>
        <dbReference type="SAM" id="MobiDB-lite"/>
    </source>
</evidence>
<accession>A0A061QW94</accession>